<dbReference type="EMBL" id="CP000473">
    <property type="protein sequence ID" value="ABJ88265.1"/>
    <property type="molecule type" value="Genomic_DNA"/>
</dbReference>
<gene>
    <name evidence="5" type="ordered locus">Acid_7354</name>
</gene>
<dbReference type="AlphaFoldDB" id="Q01Q05"/>
<evidence type="ECO:0000256" key="3">
    <source>
        <dbReference type="SAM" id="SignalP"/>
    </source>
</evidence>
<dbReference type="eggNOG" id="COG0729">
    <property type="taxonomic scope" value="Bacteria"/>
</dbReference>
<dbReference type="Gene3D" id="2.40.160.50">
    <property type="entry name" value="membrane protein fhac: a member of the omp85/tpsb transporter family"/>
    <property type="match status" value="1"/>
</dbReference>
<dbReference type="InterPro" id="IPR000184">
    <property type="entry name" value="Bac_surfAg_D15"/>
</dbReference>
<dbReference type="HOGENOM" id="CLU_657045_0_0_0"/>
<keyword evidence="2" id="KW-0472">Membrane</keyword>
<dbReference type="Pfam" id="PF01103">
    <property type="entry name" value="Omp85"/>
    <property type="match status" value="1"/>
</dbReference>
<dbReference type="InParanoid" id="Q01Q05"/>
<name>Q01Q05_SOLUE</name>
<dbReference type="STRING" id="234267.Acid_7354"/>
<dbReference type="KEGG" id="sus:Acid_7354"/>
<feature type="chain" id="PRO_5004162331" description="Bacterial surface antigen (D15) domain-containing protein" evidence="3">
    <location>
        <begin position="18"/>
        <end position="418"/>
    </location>
</feature>
<evidence type="ECO:0000313" key="5">
    <source>
        <dbReference type="EMBL" id="ABJ88265.1"/>
    </source>
</evidence>
<evidence type="ECO:0000256" key="1">
    <source>
        <dbReference type="ARBA" id="ARBA00004370"/>
    </source>
</evidence>
<accession>Q01Q05</accession>
<feature type="domain" description="Bacterial surface antigen (D15)" evidence="4">
    <location>
        <begin position="310"/>
        <end position="382"/>
    </location>
</feature>
<proteinExistence type="predicted"/>
<comment type="subcellular location">
    <subcellularLocation>
        <location evidence="1">Membrane</location>
    </subcellularLocation>
</comment>
<organism evidence="5">
    <name type="scientific">Solibacter usitatus (strain Ellin6076)</name>
    <dbReference type="NCBI Taxonomy" id="234267"/>
    <lineage>
        <taxon>Bacteria</taxon>
        <taxon>Pseudomonadati</taxon>
        <taxon>Acidobacteriota</taxon>
        <taxon>Terriglobia</taxon>
        <taxon>Bryobacterales</taxon>
        <taxon>Solibacteraceae</taxon>
        <taxon>Candidatus Solibacter</taxon>
    </lineage>
</organism>
<dbReference type="GO" id="GO:0019867">
    <property type="term" value="C:outer membrane"/>
    <property type="evidence" value="ECO:0007669"/>
    <property type="project" value="InterPro"/>
</dbReference>
<protein>
    <recommendedName>
        <fullName evidence="4">Bacterial surface antigen (D15) domain-containing protein</fullName>
    </recommendedName>
</protein>
<dbReference type="OrthoDB" id="128014at2"/>
<sequence length="418" mass="46502" precursor="true">MKYSWLGCLLMGSLLLAGTQDSDLNVNKRYTVDTVIVAGKGWKTNVSDQNDRISAGLRRDLAALVGQKLNPGILDGLAMRLKKEYSAREVSHHLLRGDVPDHVLVEFDVKPSRGNIDATLTKFVYDSKQGWSGAGALGFTVQQNTFLFGLATDGDTLNERFAGVSARYENKHLGSDRVNLRFQFESYHEQWNQNTLNALATHPNETSDAYRTRQNFQPTATIALAKPLTLEFGVGFERFQNQYPEAHIESANALITTLRYHRRFESDFQQDLDAGYTLRAATKLLNTDFVYNSHTAGLHYRIAKGKHQVLESVEAGAIGGKAPLADRFVAGNSSYLRGWNKYDIDPIGGNRLIHNSVEYRYGPLQAFYDAGAVWDNGQPAIARHSIGVGFKESIFSLAVAFPVKAGHVEPIFMMGMIY</sequence>
<evidence type="ECO:0000256" key="2">
    <source>
        <dbReference type="ARBA" id="ARBA00023136"/>
    </source>
</evidence>
<evidence type="ECO:0000259" key="4">
    <source>
        <dbReference type="Pfam" id="PF01103"/>
    </source>
</evidence>
<reference evidence="5" key="1">
    <citation type="submission" date="2006-10" db="EMBL/GenBank/DDBJ databases">
        <title>Complete sequence of Solibacter usitatus Ellin6076.</title>
        <authorList>
            <consortium name="US DOE Joint Genome Institute"/>
            <person name="Copeland A."/>
            <person name="Lucas S."/>
            <person name="Lapidus A."/>
            <person name="Barry K."/>
            <person name="Detter J.C."/>
            <person name="Glavina del Rio T."/>
            <person name="Hammon N."/>
            <person name="Israni S."/>
            <person name="Dalin E."/>
            <person name="Tice H."/>
            <person name="Pitluck S."/>
            <person name="Thompson L.S."/>
            <person name="Brettin T."/>
            <person name="Bruce D."/>
            <person name="Han C."/>
            <person name="Tapia R."/>
            <person name="Gilna P."/>
            <person name="Schmutz J."/>
            <person name="Larimer F."/>
            <person name="Land M."/>
            <person name="Hauser L."/>
            <person name="Kyrpides N."/>
            <person name="Mikhailova N."/>
            <person name="Janssen P.H."/>
            <person name="Kuske C.R."/>
            <person name="Richardson P."/>
        </authorList>
    </citation>
    <scope>NUCLEOTIDE SEQUENCE</scope>
    <source>
        <strain evidence="5">Ellin6076</strain>
    </source>
</reference>
<keyword evidence="3" id="KW-0732">Signal</keyword>
<feature type="signal peptide" evidence="3">
    <location>
        <begin position="1"/>
        <end position="17"/>
    </location>
</feature>